<dbReference type="GO" id="GO:0006633">
    <property type="term" value="P:fatty acid biosynthetic process"/>
    <property type="evidence" value="ECO:0007669"/>
    <property type="project" value="TreeGrafter"/>
</dbReference>
<sequence length="422" mass="46277">MTQDVALLFPGSGSQYVGMARRLYERYPQVRTLFDEASQIAERDMAALCLSGTLVQLAEPTAMALAIYTTSVAHFVAWQQFLAQTGTDVNLRYMLGHSLGEYAALTCSGALSFSQALALVAMRSRLAGEIAREMGAGTTIIKQGNQALVKAACEAAERETRQQVGIACFNSAQQFMLSGQNAAIIAAEQYLLDHDRQVEVVPLIGGVPYHSPLLQPYGQQLRQALERCDWRRPCCPVIANVSAQPYPDTATPTQWLEQQLSQPVQWQRSLTYLTGQSAPIAIEIGPQSVLKNLLLENRYPAQVYAFDDRQDRARLAQKLGGGTVAQTDPQAVRRQRITLLTNALTATRHHRAADAAASAQLKALLSRFFERIQQIEQRGTSSEEDIAFLYELLEQGFQLKGSSQAEIDACQARLAADNGGLA</sequence>
<organism evidence="6 7">
    <name type="scientific">Serratia marcescens</name>
    <dbReference type="NCBI Taxonomy" id="615"/>
    <lineage>
        <taxon>Bacteria</taxon>
        <taxon>Pseudomonadati</taxon>
        <taxon>Pseudomonadota</taxon>
        <taxon>Gammaproteobacteria</taxon>
        <taxon>Enterobacterales</taxon>
        <taxon>Yersiniaceae</taxon>
        <taxon>Serratia</taxon>
    </lineage>
</organism>
<dbReference type="OrthoDB" id="9808564at2"/>
<accession>A0A1Q4P289</accession>
<dbReference type="InterPro" id="IPR014043">
    <property type="entry name" value="Acyl_transferase_dom"/>
</dbReference>
<dbReference type="Pfam" id="PF00698">
    <property type="entry name" value="Acyl_transf_1"/>
    <property type="match status" value="1"/>
</dbReference>
<dbReference type="EMBL" id="MJAO01000007">
    <property type="protein sequence ID" value="OKB67224.1"/>
    <property type="molecule type" value="Genomic_DNA"/>
</dbReference>
<dbReference type="InterPro" id="IPR001227">
    <property type="entry name" value="Ac_transferase_dom_sf"/>
</dbReference>
<dbReference type="Gene3D" id="3.30.70.250">
    <property type="entry name" value="Malonyl-CoA ACP transacylase, ACP-binding"/>
    <property type="match status" value="1"/>
</dbReference>
<evidence type="ECO:0000256" key="3">
    <source>
        <dbReference type="ARBA" id="ARBA00023315"/>
    </source>
</evidence>
<feature type="domain" description="Malonyl-CoA:ACP transacylase (MAT)" evidence="5">
    <location>
        <begin position="8"/>
        <end position="351"/>
    </location>
</feature>
<dbReference type="PANTHER" id="PTHR42681:SF1">
    <property type="entry name" value="MALONYL-COA-ACYL CARRIER PROTEIN TRANSACYLASE, MITOCHONDRIAL"/>
    <property type="match status" value="1"/>
</dbReference>
<dbReference type="EC" id="2.3.1.39" evidence="1"/>
<comment type="catalytic activity">
    <reaction evidence="4">
        <text>holo-[ACP] + malonyl-CoA = malonyl-[ACP] + CoA</text>
        <dbReference type="Rhea" id="RHEA:41792"/>
        <dbReference type="Rhea" id="RHEA-COMP:9623"/>
        <dbReference type="Rhea" id="RHEA-COMP:9685"/>
        <dbReference type="ChEBI" id="CHEBI:57287"/>
        <dbReference type="ChEBI" id="CHEBI:57384"/>
        <dbReference type="ChEBI" id="CHEBI:64479"/>
        <dbReference type="ChEBI" id="CHEBI:78449"/>
        <dbReference type="EC" id="2.3.1.39"/>
    </reaction>
</comment>
<name>A0A1Q4P289_SERMA</name>
<dbReference type="AlphaFoldDB" id="A0A1Q4P289"/>
<comment type="caution">
    <text evidence="6">The sequence shown here is derived from an EMBL/GenBank/DDBJ whole genome shotgun (WGS) entry which is preliminary data.</text>
</comment>
<keyword evidence="3" id="KW-0012">Acyltransferase</keyword>
<protein>
    <recommendedName>
        <fullName evidence="1">[acyl-carrier-protein] S-malonyltransferase</fullName>
        <ecNumber evidence="1">2.3.1.39</ecNumber>
    </recommendedName>
</protein>
<evidence type="ECO:0000256" key="1">
    <source>
        <dbReference type="ARBA" id="ARBA00013258"/>
    </source>
</evidence>
<dbReference type="InterPro" id="IPR016035">
    <property type="entry name" value="Acyl_Trfase/lysoPLipase"/>
</dbReference>
<dbReference type="InterPro" id="IPR050858">
    <property type="entry name" value="Mal-CoA-ACP_Trans/PKS_FabD"/>
</dbReference>
<dbReference type="SUPFAM" id="SSF52151">
    <property type="entry name" value="FabD/lysophospholipase-like"/>
    <property type="match status" value="1"/>
</dbReference>
<evidence type="ECO:0000313" key="6">
    <source>
        <dbReference type="EMBL" id="OKB67224.1"/>
    </source>
</evidence>
<dbReference type="GO" id="GO:0004314">
    <property type="term" value="F:[acyl-carrier-protein] S-malonyltransferase activity"/>
    <property type="evidence" value="ECO:0007669"/>
    <property type="project" value="UniProtKB-EC"/>
</dbReference>
<evidence type="ECO:0000259" key="5">
    <source>
        <dbReference type="SMART" id="SM00827"/>
    </source>
</evidence>
<dbReference type="PANTHER" id="PTHR42681">
    <property type="entry name" value="MALONYL-COA-ACYL CARRIER PROTEIN TRANSACYLASE, MITOCHONDRIAL"/>
    <property type="match status" value="1"/>
</dbReference>
<keyword evidence="2" id="KW-0808">Transferase</keyword>
<evidence type="ECO:0000256" key="4">
    <source>
        <dbReference type="ARBA" id="ARBA00048462"/>
    </source>
</evidence>
<evidence type="ECO:0000256" key="2">
    <source>
        <dbReference type="ARBA" id="ARBA00022679"/>
    </source>
</evidence>
<dbReference type="RefSeq" id="WP_073531673.1">
    <property type="nucleotide sequence ID" value="NZ_MJAO01000007.1"/>
</dbReference>
<proteinExistence type="predicted"/>
<evidence type="ECO:0000313" key="7">
    <source>
        <dbReference type="Proteomes" id="UP000185770"/>
    </source>
</evidence>
<dbReference type="Gene3D" id="3.40.366.10">
    <property type="entry name" value="Malonyl-Coenzyme A Acyl Carrier Protein, domain 2"/>
    <property type="match status" value="1"/>
</dbReference>
<gene>
    <name evidence="6" type="ORF">BHU62_09240</name>
</gene>
<dbReference type="Proteomes" id="UP000185770">
    <property type="component" value="Unassembled WGS sequence"/>
</dbReference>
<reference evidence="6 7" key="1">
    <citation type="submission" date="2016-09" db="EMBL/GenBank/DDBJ databases">
        <title>Serratia marcescens MSU-97 and epiphytic antimycotic-producing bacteria.</title>
        <authorList>
            <person name="Matilla M.A."/>
        </authorList>
    </citation>
    <scope>NUCLEOTIDE SEQUENCE [LARGE SCALE GENOMIC DNA]</scope>
    <source>
        <strain evidence="6 7">MSU-97</strain>
    </source>
</reference>
<dbReference type="SMART" id="SM00827">
    <property type="entry name" value="PKS_AT"/>
    <property type="match status" value="1"/>
</dbReference>